<feature type="signal peptide" evidence="1">
    <location>
        <begin position="1"/>
        <end position="17"/>
    </location>
</feature>
<accession>A0A553IBD3</accession>
<comment type="caution">
    <text evidence="2">The sequence shown here is derived from an EMBL/GenBank/DDBJ whole genome shotgun (WGS) entry which is preliminary data.</text>
</comment>
<dbReference type="InterPro" id="IPR052953">
    <property type="entry name" value="Ser-rich/MCO-related"/>
</dbReference>
<dbReference type="InterPro" id="IPR008972">
    <property type="entry name" value="Cupredoxin"/>
</dbReference>
<name>A0A553IBD3_9PEZI</name>
<evidence type="ECO:0000313" key="3">
    <source>
        <dbReference type="Proteomes" id="UP000319160"/>
    </source>
</evidence>
<feature type="chain" id="PRO_5022183833" description="Phytocyanin domain-containing protein" evidence="1">
    <location>
        <begin position="18"/>
        <end position="326"/>
    </location>
</feature>
<dbReference type="CDD" id="cd00920">
    <property type="entry name" value="Cupredoxin"/>
    <property type="match status" value="1"/>
</dbReference>
<evidence type="ECO:0008006" key="4">
    <source>
        <dbReference type="Google" id="ProtNLM"/>
    </source>
</evidence>
<evidence type="ECO:0000256" key="1">
    <source>
        <dbReference type="SAM" id="SignalP"/>
    </source>
</evidence>
<dbReference type="PANTHER" id="PTHR34883">
    <property type="entry name" value="SERINE-RICH PROTEIN, PUTATIVE-RELATED-RELATED"/>
    <property type="match status" value="1"/>
</dbReference>
<sequence>MKCIAALSLVMAPLAMAKAIRNVYPVEARNGHLKAGAQLGGGNIVAVEAASTQIIIVWVNPGNNAATTTVNQAVTVTQTVTAGAADTTVGTATVPAGATGTVAGTGATHTVQVGGSAGLAYSPSEVKAAVGDMVVFTFMSTNHTVTQSSFATPCDPMAGGMDSGFQPNKDNAVVPAPQVAMQVMTTDPIWFYCRQTGHCGKGMVFSINPSAAKTQAMFQAMAIQQKGQGAGSAITGNATSSAGAGAASEAASSSSSVATATEAAGGASQTGSAGGAIQTGIGQLQAGACVCAVTCSPGSFPAVDSQGINNFGGIPGSIPMAMAEKF</sequence>
<dbReference type="PANTHER" id="PTHR34883:SF4">
    <property type="entry name" value="CUPREDOXIN"/>
    <property type="match status" value="1"/>
</dbReference>
<organism evidence="2 3">
    <name type="scientific">Xylaria flabelliformis</name>
    <dbReference type="NCBI Taxonomy" id="2512241"/>
    <lineage>
        <taxon>Eukaryota</taxon>
        <taxon>Fungi</taxon>
        <taxon>Dikarya</taxon>
        <taxon>Ascomycota</taxon>
        <taxon>Pezizomycotina</taxon>
        <taxon>Sordariomycetes</taxon>
        <taxon>Xylariomycetidae</taxon>
        <taxon>Xylariales</taxon>
        <taxon>Xylariaceae</taxon>
        <taxon>Xylaria</taxon>
    </lineage>
</organism>
<gene>
    <name evidence="2" type="ORF">FHL15_001788</name>
</gene>
<dbReference type="AlphaFoldDB" id="A0A553IBD3"/>
<dbReference type="Gene3D" id="2.60.40.420">
    <property type="entry name" value="Cupredoxins - blue copper proteins"/>
    <property type="match status" value="1"/>
</dbReference>
<keyword evidence="3" id="KW-1185">Reference proteome</keyword>
<dbReference type="STRING" id="2512241.A0A553IBD3"/>
<evidence type="ECO:0000313" key="2">
    <source>
        <dbReference type="EMBL" id="TRX97510.1"/>
    </source>
</evidence>
<dbReference type="Proteomes" id="UP000319160">
    <property type="component" value="Unassembled WGS sequence"/>
</dbReference>
<protein>
    <recommendedName>
        <fullName evidence="4">Phytocyanin domain-containing protein</fullName>
    </recommendedName>
</protein>
<dbReference type="SUPFAM" id="SSF49503">
    <property type="entry name" value="Cupredoxins"/>
    <property type="match status" value="1"/>
</dbReference>
<dbReference type="EMBL" id="VFLP01000006">
    <property type="protein sequence ID" value="TRX97510.1"/>
    <property type="molecule type" value="Genomic_DNA"/>
</dbReference>
<keyword evidence="1" id="KW-0732">Signal</keyword>
<proteinExistence type="predicted"/>
<reference evidence="3" key="1">
    <citation type="submission" date="2019-06" db="EMBL/GenBank/DDBJ databases">
        <title>Draft genome sequence of the griseofulvin-producing fungus Xylaria cubensis strain G536.</title>
        <authorList>
            <person name="Mead M.E."/>
            <person name="Raja H.A."/>
            <person name="Steenwyk J.L."/>
            <person name="Knowles S.L."/>
            <person name="Oberlies N.H."/>
            <person name="Rokas A."/>
        </authorList>
    </citation>
    <scope>NUCLEOTIDE SEQUENCE [LARGE SCALE GENOMIC DNA]</scope>
    <source>
        <strain evidence="3">G536</strain>
    </source>
</reference>
<dbReference type="OrthoDB" id="1921208at2759"/>